<keyword evidence="2" id="KW-1185">Reference proteome</keyword>
<dbReference type="Proteomes" id="UP001215598">
    <property type="component" value="Unassembled WGS sequence"/>
</dbReference>
<comment type="caution">
    <text evidence="1">The sequence shown here is derived from an EMBL/GenBank/DDBJ whole genome shotgun (WGS) entry which is preliminary data.</text>
</comment>
<sequence>MRRRRGFPLYVPGPPENLPAEYRRHGVAIGDVGSITPEGIFDFCFNIYLPTYHPINHHDVPESFDPLPPYASEDLISLTYDPGDSVSTSSVRKFISPVEFPGGDFVFSCDAPQGAVLALPHGAHLKKLKYVDRVREYAAAHAESWYKYINGVRGRGLTNGSLYLVTGSEKAHSWGMASFYGTSDQFEVAFKQTLNADSTIRYRWGGMHDHPGPSQHKSYDPSPITNTPLNQTTFIHGLSISLGVGIWGKLFGKVGIREIGESQAESANGNGHMPGAPGSSLFSWSLGLLGGGGFTGGKSYAGENGNVVLSDLPPVVKIFHPAEVINNYLLEKNPDATVVMSHDDDWSGILADDPSTGSQVQNVSEFLDRINDEFDITEKDA</sequence>
<gene>
    <name evidence="1" type="ORF">B0H16DRAFT_972010</name>
</gene>
<dbReference type="EMBL" id="JARKIB010000082">
    <property type="protein sequence ID" value="KAJ7745734.1"/>
    <property type="molecule type" value="Genomic_DNA"/>
</dbReference>
<organism evidence="1 2">
    <name type="scientific">Mycena metata</name>
    <dbReference type="NCBI Taxonomy" id="1033252"/>
    <lineage>
        <taxon>Eukaryota</taxon>
        <taxon>Fungi</taxon>
        <taxon>Dikarya</taxon>
        <taxon>Basidiomycota</taxon>
        <taxon>Agaricomycotina</taxon>
        <taxon>Agaricomycetes</taxon>
        <taxon>Agaricomycetidae</taxon>
        <taxon>Agaricales</taxon>
        <taxon>Marasmiineae</taxon>
        <taxon>Mycenaceae</taxon>
        <taxon>Mycena</taxon>
    </lineage>
</organism>
<dbReference type="AlphaFoldDB" id="A0AAD7ILC6"/>
<proteinExistence type="predicted"/>
<evidence type="ECO:0000313" key="2">
    <source>
        <dbReference type="Proteomes" id="UP001215598"/>
    </source>
</evidence>
<name>A0AAD7ILC6_9AGAR</name>
<protein>
    <submittedName>
        <fullName evidence="1">Uncharacterized protein</fullName>
    </submittedName>
</protein>
<accession>A0AAD7ILC6</accession>
<evidence type="ECO:0000313" key="1">
    <source>
        <dbReference type="EMBL" id="KAJ7745734.1"/>
    </source>
</evidence>
<reference evidence="1" key="1">
    <citation type="submission" date="2023-03" db="EMBL/GenBank/DDBJ databases">
        <title>Massive genome expansion in bonnet fungi (Mycena s.s.) driven by repeated elements and novel gene families across ecological guilds.</title>
        <authorList>
            <consortium name="Lawrence Berkeley National Laboratory"/>
            <person name="Harder C.B."/>
            <person name="Miyauchi S."/>
            <person name="Viragh M."/>
            <person name="Kuo A."/>
            <person name="Thoen E."/>
            <person name="Andreopoulos B."/>
            <person name="Lu D."/>
            <person name="Skrede I."/>
            <person name="Drula E."/>
            <person name="Henrissat B."/>
            <person name="Morin E."/>
            <person name="Kohler A."/>
            <person name="Barry K."/>
            <person name="LaButti K."/>
            <person name="Morin E."/>
            <person name="Salamov A."/>
            <person name="Lipzen A."/>
            <person name="Mereny Z."/>
            <person name="Hegedus B."/>
            <person name="Baldrian P."/>
            <person name="Stursova M."/>
            <person name="Weitz H."/>
            <person name="Taylor A."/>
            <person name="Grigoriev I.V."/>
            <person name="Nagy L.G."/>
            <person name="Martin F."/>
            <person name="Kauserud H."/>
        </authorList>
    </citation>
    <scope>NUCLEOTIDE SEQUENCE</scope>
    <source>
        <strain evidence="1">CBHHK182m</strain>
    </source>
</reference>